<comment type="caution">
    <text evidence="5">The sequence shown here is derived from an EMBL/GenBank/DDBJ whole genome shotgun (WGS) entry which is preliminary data.</text>
</comment>
<protein>
    <submittedName>
        <fullName evidence="5">Gmad2 immunoglobulin-like domain-containing protein</fullName>
    </submittedName>
</protein>
<organism evidence="5 6">
    <name type="scientific">Nocardioides jiangxiensis</name>
    <dbReference type="NCBI Taxonomy" id="3064524"/>
    <lineage>
        <taxon>Bacteria</taxon>
        <taxon>Bacillati</taxon>
        <taxon>Actinomycetota</taxon>
        <taxon>Actinomycetes</taxon>
        <taxon>Propionibacteriales</taxon>
        <taxon>Nocardioidaceae</taxon>
        <taxon>Nocardioides</taxon>
    </lineage>
</organism>
<evidence type="ECO:0000259" key="4">
    <source>
        <dbReference type="Pfam" id="PF10648"/>
    </source>
</evidence>
<dbReference type="Proteomes" id="UP001233314">
    <property type="component" value="Unassembled WGS sequence"/>
</dbReference>
<gene>
    <name evidence="5" type="ORF">Q5722_02265</name>
</gene>
<evidence type="ECO:0000256" key="1">
    <source>
        <dbReference type="SAM" id="MobiDB-lite"/>
    </source>
</evidence>
<feature type="domain" description="GerMN" evidence="3">
    <location>
        <begin position="116"/>
        <end position="236"/>
    </location>
</feature>
<feature type="transmembrane region" description="Helical" evidence="2">
    <location>
        <begin position="50"/>
        <end position="71"/>
    </location>
</feature>
<evidence type="ECO:0000313" key="5">
    <source>
        <dbReference type="EMBL" id="MDO7867182.1"/>
    </source>
</evidence>
<dbReference type="Pfam" id="PF10646">
    <property type="entry name" value="Germane"/>
    <property type="match status" value="1"/>
</dbReference>
<feature type="domain" description="Bacterial spore germination immunoglobulin-like" evidence="4">
    <location>
        <begin position="261"/>
        <end position="349"/>
    </location>
</feature>
<keyword evidence="2" id="KW-0812">Transmembrane</keyword>
<evidence type="ECO:0000313" key="6">
    <source>
        <dbReference type="Proteomes" id="UP001233314"/>
    </source>
</evidence>
<feature type="region of interest" description="Disordered" evidence="1">
    <location>
        <begin position="79"/>
        <end position="109"/>
    </location>
</feature>
<dbReference type="InterPro" id="IPR018911">
    <property type="entry name" value="Gmad2_Ig-like_dom"/>
</dbReference>
<name>A0ABT9B0N3_9ACTN</name>
<dbReference type="InterPro" id="IPR019606">
    <property type="entry name" value="GerMN"/>
</dbReference>
<evidence type="ECO:0000259" key="3">
    <source>
        <dbReference type="Pfam" id="PF10646"/>
    </source>
</evidence>
<keyword evidence="6" id="KW-1185">Reference proteome</keyword>
<accession>A0ABT9B0N3</accession>
<dbReference type="Pfam" id="PF10648">
    <property type="entry name" value="Gmad2"/>
    <property type="match status" value="1"/>
</dbReference>
<reference evidence="5 6" key="1">
    <citation type="submission" date="2023-07" db="EMBL/GenBank/DDBJ databases">
        <title>Nocardioides sp. nov WY-20 isolated from soil.</title>
        <authorList>
            <person name="Liu B."/>
            <person name="Wan Y."/>
        </authorList>
    </citation>
    <scope>NUCLEOTIDE SEQUENCE [LARGE SCALE GENOMIC DNA]</scope>
    <source>
        <strain evidence="5 6">WY-20</strain>
    </source>
</reference>
<proteinExistence type="predicted"/>
<keyword evidence="2" id="KW-0472">Membrane</keyword>
<dbReference type="EMBL" id="JAUQTA010000001">
    <property type="protein sequence ID" value="MDO7867182.1"/>
    <property type="molecule type" value="Genomic_DNA"/>
</dbReference>
<dbReference type="RefSeq" id="WP_305026587.1">
    <property type="nucleotide sequence ID" value="NZ_JAUQTA010000001.1"/>
</dbReference>
<feature type="compositionally biased region" description="Low complexity" evidence="1">
    <location>
        <begin position="93"/>
        <end position="109"/>
    </location>
</feature>
<evidence type="ECO:0000256" key="2">
    <source>
        <dbReference type="SAM" id="Phobius"/>
    </source>
</evidence>
<keyword evidence="2" id="KW-1133">Transmembrane helix</keyword>
<sequence>MTDRRDAGDDLARLVREAADQVQPRPALDAIRARTVTAPKESAMSIARTWVLGGLGGAVATAAVIGGVYLASSNGGDDHVTPGPAASPTQSVEPTPSESASSTPPAGAGETVTVPVYLAGDTPAGVRLYREFQRTTIPEGGDLNEKVGAALTAAIAGHALDRDHRTLWPEGTEPVTVVAVRNDGISISLAGASTLHDRPAGMSAQEASLAVEQLIYTAQAAAGQGRLPVQLLLDEKHTDTILGVPTAEPLSNGPVLDTLSHVNISSPAEGDEVTGDTLRVTGVANSFEANVVVKLQRYEGTYVAFQEPVTAEGWMGEKLFPFSGSFDISKLEPGKYVLTATTDDPSGGAEGPGAYTDSKVITVR</sequence>